<dbReference type="Proteomes" id="UP001163321">
    <property type="component" value="Chromosome 3"/>
</dbReference>
<organism evidence="1 2">
    <name type="scientific">Peronosclerospora sorghi</name>
    <dbReference type="NCBI Taxonomy" id="230839"/>
    <lineage>
        <taxon>Eukaryota</taxon>
        <taxon>Sar</taxon>
        <taxon>Stramenopiles</taxon>
        <taxon>Oomycota</taxon>
        <taxon>Peronosporomycetes</taxon>
        <taxon>Peronosporales</taxon>
        <taxon>Peronosporaceae</taxon>
        <taxon>Peronosclerospora</taxon>
    </lineage>
</organism>
<keyword evidence="2" id="KW-1185">Reference proteome</keyword>
<comment type="caution">
    <text evidence="1">The sequence shown here is derived from an EMBL/GenBank/DDBJ whole genome shotgun (WGS) entry which is preliminary data.</text>
</comment>
<accession>A0ACC0WAL3</accession>
<protein>
    <submittedName>
        <fullName evidence="1">Uncharacterized protein</fullName>
    </submittedName>
</protein>
<sequence>MASIILFITSTTVDKYVKASNAREKAQTDSMMSESAVSFFATTTRTGEPSLCLFGIPTFATSVFSLVARTIRDACLKETPSPR</sequence>
<gene>
    <name evidence="1" type="ORF">PsorP6_007797</name>
</gene>
<proteinExistence type="predicted"/>
<evidence type="ECO:0000313" key="1">
    <source>
        <dbReference type="EMBL" id="KAI9915690.1"/>
    </source>
</evidence>
<dbReference type="EMBL" id="CM047582">
    <property type="protein sequence ID" value="KAI9915690.1"/>
    <property type="molecule type" value="Genomic_DNA"/>
</dbReference>
<name>A0ACC0WAL3_9STRA</name>
<reference evidence="1 2" key="1">
    <citation type="journal article" date="2022" name="bioRxiv">
        <title>The genome of the oomycete Peronosclerospora sorghi, a cosmopolitan pathogen of maize and sorghum, is inflated with dispersed pseudogenes.</title>
        <authorList>
            <person name="Fletcher K."/>
            <person name="Martin F."/>
            <person name="Isakeit T."/>
            <person name="Cavanaugh K."/>
            <person name="Magill C."/>
            <person name="Michelmore R."/>
        </authorList>
    </citation>
    <scope>NUCLEOTIDE SEQUENCE [LARGE SCALE GENOMIC DNA]</scope>
    <source>
        <strain evidence="1">P6</strain>
    </source>
</reference>
<evidence type="ECO:0000313" key="2">
    <source>
        <dbReference type="Proteomes" id="UP001163321"/>
    </source>
</evidence>